<sequence>LGAASVSGSEKCTETITSEVVNTSLNAVRRTRRKV</sequence>
<evidence type="ECO:0000313" key="2">
    <source>
        <dbReference type="Proteomes" id="UP000265520"/>
    </source>
</evidence>
<accession>A0A392QBC4</accession>
<dbReference type="Proteomes" id="UP000265520">
    <property type="component" value="Unassembled WGS sequence"/>
</dbReference>
<comment type="caution">
    <text evidence="1">The sequence shown here is derived from an EMBL/GenBank/DDBJ whole genome shotgun (WGS) entry which is preliminary data.</text>
</comment>
<keyword evidence="2" id="KW-1185">Reference proteome</keyword>
<name>A0A392QBC4_9FABA</name>
<feature type="non-terminal residue" evidence="1">
    <location>
        <position position="1"/>
    </location>
</feature>
<evidence type="ECO:0000313" key="1">
    <source>
        <dbReference type="EMBL" id="MCI21673.1"/>
    </source>
</evidence>
<dbReference type="EMBL" id="LXQA010126200">
    <property type="protein sequence ID" value="MCI21673.1"/>
    <property type="molecule type" value="Genomic_DNA"/>
</dbReference>
<organism evidence="1 2">
    <name type="scientific">Trifolium medium</name>
    <dbReference type="NCBI Taxonomy" id="97028"/>
    <lineage>
        <taxon>Eukaryota</taxon>
        <taxon>Viridiplantae</taxon>
        <taxon>Streptophyta</taxon>
        <taxon>Embryophyta</taxon>
        <taxon>Tracheophyta</taxon>
        <taxon>Spermatophyta</taxon>
        <taxon>Magnoliopsida</taxon>
        <taxon>eudicotyledons</taxon>
        <taxon>Gunneridae</taxon>
        <taxon>Pentapetalae</taxon>
        <taxon>rosids</taxon>
        <taxon>fabids</taxon>
        <taxon>Fabales</taxon>
        <taxon>Fabaceae</taxon>
        <taxon>Papilionoideae</taxon>
        <taxon>50 kb inversion clade</taxon>
        <taxon>NPAAA clade</taxon>
        <taxon>Hologalegina</taxon>
        <taxon>IRL clade</taxon>
        <taxon>Trifolieae</taxon>
        <taxon>Trifolium</taxon>
    </lineage>
</organism>
<proteinExistence type="predicted"/>
<protein>
    <submittedName>
        <fullName evidence="1">Uncharacterized protein</fullName>
    </submittedName>
</protein>
<dbReference type="AlphaFoldDB" id="A0A392QBC4"/>
<reference evidence="1 2" key="1">
    <citation type="journal article" date="2018" name="Front. Plant Sci.">
        <title>Red Clover (Trifolium pratense) and Zigzag Clover (T. medium) - A Picture of Genomic Similarities and Differences.</title>
        <authorList>
            <person name="Dluhosova J."/>
            <person name="Istvanek J."/>
            <person name="Nedelnik J."/>
            <person name="Repkova J."/>
        </authorList>
    </citation>
    <scope>NUCLEOTIDE SEQUENCE [LARGE SCALE GENOMIC DNA]</scope>
    <source>
        <strain evidence="2">cv. 10/8</strain>
        <tissue evidence="1">Leaf</tissue>
    </source>
</reference>